<evidence type="ECO:0008006" key="3">
    <source>
        <dbReference type="Google" id="ProtNLM"/>
    </source>
</evidence>
<protein>
    <recommendedName>
        <fullName evidence="3">Carbonic anhydrase</fullName>
    </recommendedName>
</protein>
<evidence type="ECO:0000313" key="2">
    <source>
        <dbReference type="Proteomes" id="UP000178230"/>
    </source>
</evidence>
<dbReference type="SUPFAM" id="SSF53056">
    <property type="entry name" value="beta-carbonic anhydrase, cab"/>
    <property type="match status" value="1"/>
</dbReference>
<dbReference type="Pfam" id="PF20393">
    <property type="entry name" value="Pro_CA_2"/>
    <property type="match status" value="1"/>
</dbReference>
<organism evidence="1 2">
    <name type="scientific">Candidatus Gottesmanbacteria bacterium RBG_13_37_7</name>
    <dbReference type="NCBI Taxonomy" id="1798369"/>
    <lineage>
        <taxon>Bacteria</taxon>
        <taxon>Candidatus Gottesmaniibacteriota</taxon>
    </lineage>
</organism>
<reference evidence="1 2" key="1">
    <citation type="journal article" date="2016" name="Nat. Commun.">
        <title>Thousands of microbial genomes shed light on interconnected biogeochemical processes in an aquifer system.</title>
        <authorList>
            <person name="Anantharaman K."/>
            <person name="Brown C.T."/>
            <person name="Hug L.A."/>
            <person name="Sharon I."/>
            <person name="Castelle C.J."/>
            <person name="Probst A.J."/>
            <person name="Thomas B.C."/>
            <person name="Singh A."/>
            <person name="Wilkins M.J."/>
            <person name="Karaoz U."/>
            <person name="Brodie E.L."/>
            <person name="Williams K.H."/>
            <person name="Hubbard S.S."/>
            <person name="Banfield J.F."/>
        </authorList>
    </citation>
    <scope>NUCLEOTIDE SEQUENCE [LARGE SCALE GENOMIC DNA]</scope>
</reference>
<gene>
    <name evidence="1" type="ORF">A2Y99_04470</name>
</gene>
<dbReference type="Gene3D" id="3.40.1050.10">
    <property type="entry name" value="Carbonic anhydrase"/>
    <property type="match status" value="1"/>
</dbReference>
<dbReference type="AlphaFoldDB" id="A0A1F5YHF6"/>
<dbReference type="GO" id="GO:0008270">
    <property type="term" value="F:zinc ion binding"/>
    <property type="evidence" value="ECO:0007669"/>
    <property type="project" value="InterPro"/>
</dbReference>
<dbReference type="GO" id="GO:0004089">
    <property type="term" value="F:carbonate dehydratase activity"/>
    <property type="evidence" value="ECO:0007669"/>
    <property type="project" value="InterPro"/>
</dbReference>
<sequence length="124" mass="14353">MTKLIHSCQAIVVTCIDFRFQDRIQKWIKNHIKNGFDRVAVAGGVKNPDFVLSQIEISVRLHHTKEVYLINHEDCGAYGKEGNFEKHKQDLLATKEKIAEKHPFLKVYLLYLKLSGEFVTIKNN</sequence>
<dbReference type="InterPro" id="IPR046871">
    <property type="entry name" value="Pro_CA_2"/>
</dbReference>
<dbReference type="EMBL" id="MFIY01000054">
    <property type="protein sequence ID" value="OGF99406.1"/>
    <property type="molecule type" value="Genomic_DNA"/>
</dbReference>
<dbReference type="Proteomes" id="UP000178230">
    <property type="component" value="Unassembled WGS sequence"/>
</dbReference>
<proteinExistence type="predicted"/>
<comment type="caution">
    <text evidence="1">The sequence shown here is derived from an EMBL/GenBank/DDBJ whole genome shotgun (WGS) entry which is preliminary data.</text>
</comment>
<dbReference type="InterPro" id="IPR036874">
    <property type="entry name" value="Carbonic_anhydrase_sf"/>
</dbReference>
<accession>A0A1F5YHF6</accession>
<name>A0A1F5YHF6_9BACT</name>
<evidence type="ECO:0000313" key="1">
    <source>
        <dbReference type="EMBL" id="OGF99406.1"/>
    </source>
</evidence>